<name>I3Z6U5_BELBD</name>
<dbReference type="HOGENOM" id="CLU_050037_0_0_10"/>
<dbReference type="KEGG" id="bbd:Belba_2403"/>
<proteinExistence type="predicted"/>
<protein>
    <submittedName>
        <fullName evidence="1">Acyl-CoA reductase (LuxC)</fullName>
    </submittedName>
</protein>
<accession>I3Z6U5</accession>
<dbReference type="STRING" id="866536.Belba_2403"/>
<dbReference type="eggNOG" id="COG1012">
    <property type="taxonomic scope" value="Bacteria"/>
</dbReference>
<gene>
    <name evidence="1" type="ordered locus">Belba_2403</name>
</gene>
<reference evidence="2" key="1">
    <citation type="submission" date="2012-06" db="EMBL/GenBank/DDBJ databases">
        <title>The complete genome of Belliella baltica DSM 15883.</title>
        <authorList>
            <person name="Lucas S."/>
            <person name="Copeland A."/>
            <person name="Lapidus A."/>
            <person name="Goodwin L."/>
            <person name="Pitluck S."/>
            <person name="Peters L."/>
            <person name="Mikhailova N."/>
            <person name="Davenport K."/>
            <person name="Kyrpides N."/>
            <person name="Mavromatis K."/>
            <person name="Pagani I."/>
            <person name="Ivanova N."/>
            <person name="Ovchinnikova G."/>
            <person name="Zeytun A."/>
            <person name="Detter J.C."/>
            <person name="Han C."/>
            <person name="Land M."/>
            <person name="Hauser L."/>
            <person name="Markowitz V."/>
            <person name="Cheng J.-F."/>
            <person name="Hugenholtz P."/>
            <person name="Woyke T."/>
            <person name="Wu D."/>
            <person name="Tindall B."/>
            <person name="Pomrenke H."/>
            <person name="Brambilla E."/>
            <person name="Klenk H.-P."/>
            <person name="Eisen J.A."/>
        </authorList>
    </citation>
    <scope>NUCLEOTIDE SEQUENCE [LARGE SCALE GENOMIC DNA]</scope>
    <source>
        <strain evidence="2">DSM 15883 / CIP 108006 / LMG 21964 / BA134</strain>
    </source>
</reference>
<evidence type="ECO:0000313" key="2">
    <source>
        <dbReference type="Proteomes" id="UP000006050"/>
    </source>
</evidence>
<organism evidence="1 2">
    <name type="scientific">Belliella baltica (strain DSM 15883 / CIP 108006 / LMG 21964 / BA134)</name>
    <dbReference type="NCBI Taxonomy" id="866536"/>
    <lineage>
        <taxon>Bacteria</taxon>
        <taxon>Pseudomonadati</taxon>
        <taxon>Bacteroidota</taxon>
        <taxon>Cytophagia</taxon>
        <taxon>Cytophagales</taxon>
        <taxon>Cyclobacteriaceae</taxon>
        <taxon>Belliella</taxon>
    </lineage>
</organism>
<dbReference type="Proteomes" id="UP000006050">
    <property type="component" value="Chromosome"/>
</dbReference>
<dbReference type="EMBL" id="CP003281">
    <property type="protein sequence ID" value="AFL84963.1"/>
    <property type="molecule type" value="Genomic_DNA"/>
</dbReference>
<evidence type="ECO:0000313" key="1">
    <source>
        <dbReference type="EMBL" id="AFL84963.1"/>
    </source>
</evidence>
<keyword evidence="2" id="KW-1185">Reference proteome</keyword>
<sequence>MQAKDSEMTVEQRILAFDHLGKKINGLSQVDFEDLAWRVENNNNWFTPDHTKSALNGLSEFLNKSNLEKWIAKYPFEEPKNAKEIGILMAGNIPAVGFHDLLCVLITGHRAAVKLSSSDTYLMKWLVKELIEIEPEFDSMISFEEMLKAKDAYIATGSDNSARYFEYYFGKYPSIIRKNRTSIGILDGTEKEEDFVALGQDIFQYFGLGCRNVSKIYVPNKELLIKFLDAIEGFQILSSNHKYINNYDYNKSIYLVNGEEHLDNGFLLLKESKELVSPISVLFYEVYENVESLKSELNEINEKIQCVVSKNAWFEGSSDFGQAQCPALEDYADGVDTVEFLINL</sequence>
<dbReference type="AlphaFoldDB" id="I3Z6U5"/>